<reference evidence="5 6" key="1">
    <citation type="submission" date="2020-10" db="EMBL/GenBank/DDBJ databases">
        <title>The Coptis chinensis genome and diversification of protoberbering-type alkaloids.</title>
        <authorList>
            <person name="Wang B."/>
            <person name="Shu S."/>
            <person name="Song C."/>
            <person name="Liu Y."/>
        </authorList>
    </citation>
    <scope>NUCLEOTIDE SEQUENCE [LARGE SCALE GENOMIC DNA]</scope>
    <source>
        <strain evidence="5">HL-2020</strain>
        <tissue evidence="5">Leaf</tissue>
    </source>
</reference>
<dbReference type="GO" id="GO:0005634">
    <property type="term" value="C:nucleus"/>
    <property type="evidence" value="ECO:0007669"/>
    <property type="project" value="UniProtKB-SubCell"/>
</dbReference>
<keyword evidence="3" id="KW-0539">Nucleus</keyword>
<keyword evidence="6" id="KW-1185">Reference proteome</keyword>
<dbReference type="InterPro" id="IPR052416">
    <property type="entry name" value="GTF3C_component"/>
</dbReference>
<dbReference type="Proteomes" id="UP000631114">
    <property type="component" value="Unassembled WGS sequence"/>
</dbReference>
<organism evidence="5 6">
    <name type="scientific">Coptis chinensis</name>
    <dbReference type="NCBI Taxonomy" id="261450"/>
    <lineage>
        <taxon>Eukaryota</taxon>
        <taxon>Viridiplantae</taxon>
        <taxon>Streptophyta</taxon>
        <taxon>Embryophyta</taxon>
        <taxon>Tracheophyta</taxon>
        <taxon>Spermatophyta</taxon>
        <taxon>Magnoliopsida</taxon>
        <taxon>Ranunculales</taxon>
        <taxon>Ranunculaceae</taxon>
        <taxon>Coptidoideae</taxon>
        <taxon>Coptis</taxon>
    </lineage>
</organism>
<evidence type="ECO:0000256" key="2">
    <source>
        <dbReference type="ARBA" id="ARBA00023163"/>
    </source>
</evidence>
<dbReference type="PANTHER" id="PTHR15052">
    <property type="entry name" value="RNA POLYMERASE III TRANSCRIPTION INITIATION FACTOR COMPLEX SUBUNIT"/>
    <property type="match status" value="1"/>
</dbReference>
<comment type="caution">
    <text evidence="5">The sequence shown here is derived from an EMBL/GenBank/DDBJ whole genome shotgun (WGS) entry which is preliminary data.</text>
</comment>
<dbReference type="EMBL" id="JADFTS010000008">
    <property type="protein sequence ID" value="KAF9594303.1"/>
    <property type="molecule type" value="Genomic_DNA"/>
</dbReference>
<feature type="chain" id="PRO_5032711876" evidence="4">
    <location>
        <begin position="24"/>
        <end position="152"/>
    </location>
</feature>
<evidence type="ECO:0000313" key="6">
    <source>
        <dbReference type="Proteomes" id="UP000631114"/>
    </source>
</evidence>
<evidence type="ECO:0000256" key="3">
    <source>
        <dbReference type="ARBA" id="ARBA00023242"/>
    </source>
</evidence>
<name>A0A835H9Z2_9MAGN</name>
<comment type="subcellular location">
    <subcellularLocation>
        <location evidence="1">Nucleus</location>
    </subcellularLocation>
</comment>
<evidence type="ECO:0000313" key="5">
    <source>
        <dbReference type="EMBL" id="KAF9594303.1"/>
    </source>
</evidence>
<keyword evidence="4" id="KW-0732">Signal</keyword>
<protein>
    <submittedName>
        <fullName evidence="5">Uncharacterized protein</fullName>
    </submittedName>
</protein>
<dbReference type="PANTHER" id="PTHR15052:SF2">
    <property type="entry name" value="GENERAL TRANSCRIPTION FACTOR 3C POLYPEPTIDE 2"/>
    <property type="match status" value="1"/>
</dbReference>
<keyword evidence="2" id="KW-0804">Transcription</keyword>
<evidence type="ECO:0000256" key="4">
    <source>
        <dbReference type="SAM" id="SignalP"/>
    </source>
</evidence>
<dbReference type="GO" id="GO:0000127">
    <property type="term" value="C:transcription factor TFIIIC complex"/>
    <property type="evidence" value="ECO:0007669"/>
    <property type="project" value="TreeGrafter"/>
</dbReference>
<dbReference type="OrthoDB" id="4703at2759"/>
<evidence type="ECO:0000256" key="1">
    <source>
        <dbReference type="ARBA" id="ARBA00004123"/>
    </source>
</evidence>
<gene>
    <name evidence="5" type="ORF">IFM89_029444</name>
</gene>
<accession>A0A835H9Z2</accession>
<dbReference type="GO" id="GO:0006383">
    <property type="term" value="P:transcription by RNA polymerase III"/>
    <property type="evidence" value="ECO:0007669"/>
    <property type="project" value="TreeGrafter"/>
</dbReference>
<sequence length="152" mass="17057">MRLLLMKLAYLNSLSLIIPKIESSSGETSFPATRKDFVLYVGGHVWALDWCGSVYQQSDSHIKFAAHPPETSSESSYHKIGMPLTGRGVVQIWCLLHEVKEEVLPPIPKKQCGRPRMQVRKVEPLGTLEAENQDQALSVQLDDAKAKKICFH</sequence>
<dbReference type="AlphaFoldDB" id="A0A835H9Z2"/>
<feature type="signal peptide" evidence="4">
    <location>
        <begin position="1"/>
        <end position="23"/>
    </location>
</feature>
<proteinExistence type="predicted"/>